<dbReference type="AlphaFoldDB" id="D1NRS5"/>
<evidence type="ECO:0000259" key="1">
    <source>
        <dbReference type="Pfam" id="PF21374"/>
    </source>
</evidence>
<name>D1NRS5_9BIFI</name>
<sequence>MYGGQKTAYRFFTSLLKFFDGDARILTEQSYDARELNRIRLQYPEWNITSVNKHSEASRQIIPLDPGTRLHNKLPLRPHDFFVFTYWTGAYASTGYHAFQEKTFGKAMPHIHLIQDFEPGFNAWNDKYLLTDTLYHMPDTIAVFNSHELKEWFEELRYNFFRSYVFSPKLDPDIARHLNDENINQNREKLLIFYGRPGVPRNCFPLVINALNKLLTDHPEVSKEWRILSIGSDIPRIKLADGQTLQSPGKMTLDDYATLMHRASIGVSLMCSPHPSYPPLEMAAFGIRTITNSFGPKNLGDIPNIISLDSVSIEKLADTIWQAMQQYGSKPSTAAWPDRYSRYLNPQADFFDDIMEPLAQCLNQAM</sequence>
<dbReference type="InterPro" id="IPR048510">
    <property type="entry name" value="WsaF_N"/>
</dbReference>
<proteinExistence type="predicted"/>
<dbReference type="Pfam" id="PF21374">
    <property type="entry name" value="WsaF_N"/>
    <property type="match status" value="1"/>
</dbReference>
<dbReference type="Proteomes" id="UP000003656">
    <property type="component" value="Unassembled WGS sequence"/>
</dbReference>
<feature type="domain" description="WsaF N-terminal" evidence="1">
    <location>
        <begin position="2"/>
        <end position="146"/>
    </location>
</feature>
<feature type="domain" description="WsaF C-terminal" evidence="2">
    <location>
        <begin position="190"/>
        <end position="320"/>
    </location>
</feature>
<dbReference type="InterPro" id="IPR055050">
    <property type="entry name" value="WsaF_C"/>
</dbReference>
<dbReference type="GO" id="GO:0030247">
    <property type="term" value="F:polysaccharide binding"/>
    <property type="evidence" value="ECO:0007669"/>
    <property type="project" value="InterPro"/>
</dbReference>
<protein>
    <recommendedName>
        <fullName evidence="5">Wsaf With Dtdp</fullName>
    </recommendedName>
</protein>
<dbReference type="eggNOG" id="COG3754">
    <property type="taxonomic scope" value="Bacteria"/>
</dbReference>
<gene>
    <name evidence="3" type="ORF">BIFGAL_03024</name>
</gene>
<dbReference type="Gene3D" id="3.40.50.11090">
    <property type="match status" value="1"/>
</dbReference>
<reference evidence="3 4" key="1">
    <citation type="submission" date="2009-11" db="EMBL/GenBank/DDBJ databases">
        <authorList>
            <person name="Weinstock G."/>
            <person name="Sodergren E."/>
            <person name="Clifton S."/>
            <person name="Fulton L."/>
            <person name="Fulton B."/>
            <person name="Courtney L."/>
            <person name="Fronick C."/>
            <person name="Harrison M."/>
            <person name="Strong C."/>
            <person name="Farmer C."/>
            <person name="Delahaunty K."/>
            <person name="Markovic C."/>
            <person name="Hall O."/>
            <person name="Minx P."/>
            <person name="Tomlinson C."/>
            <person name="Mitreva M."/>
            <person name="Nelson J."/>
            <person name="Hou S."/>
            <person name="Wollam A."/>
            <person name="Pepin K.H."/>
            <person name="Johnson M."/>
            <person name="Bhonagiri V."/>
            <person name="Nash W.E."/>
            <person name="Warren W."/>
            <person name="Chinwalla A."/>
            <person name="Mardis E.R."/>
            <person name="Wilson R.K."/>
        </authorList>
    </citation>
    <scope>NUCLEOTIDE SEQUENCE [LARGE SCALE GENOMIC DNA]</scope>
    <source>
        <strain evidence="3 4">DSM 20093</strain>
    </source>
</reference>
<evidence type="ECO:0008006" key="5">
    <source>
        <dbReference type="Google" id="ProtNLM"/>
    </source>
</evidence>
<evidence type="ECO:0000313" key="3">
    <source>
        <dbReference type="EMBL" id="EFA23914.1"/>
    </source>
</evidence>
<dbReference type="STRING" id="561180.BIFGAL_03024"/>
<evidence type="ECO:0000259" key="2">
    <source>
        <dbReference type="Pfam" id="PF22772"/>
    </source>
</evidence>
<dbReference type="Gene3D" id="3.40.50.2000">
    <property type="entry name" value="Glycogen Phosphorylase B"/>
    <property type="match status" value="1"/>
</dbReference>
<dbReference type="EMBL" id="ABXB03000001">
    <property type="protein sequence ID" value="EFA23914.1"/>
    <property type="molecule type" value="Genomic_DNA"/>
</dbReference>
<comment type="caution">
    <text evidence="3">The sequence shown here is derived from an EMBL/GenBank/DDBJ whole genome shotgun (WGS) entry which is preliminary data.</text>
</comment>
<dbReference type="Pfam" id="PF22772">
    <property type="entry name" value="WsaF_C"/>
    <property type="match status" value="1"/>
</dbReference>
<accession>D1NRS5</accession>
<organism evidence="3 4">
    <name type="scientific">Bifidobacterium gallicum DSM 20093 = LMG 11596</name>
    <dbReference type="NCBI Taxonomy" id="561180"/>
    <lineage>
        <taxon>Bacteria</taxon>
        <taxon>Bacillati</taxon>
        <taxon>Actinomycetota</taxon>
        <taxon>Actinomycetes</taxon>
        <taxon>Bifidobacteriales</taxon>
        <taxon>Bifidobacteriaceae</taxon>
        <taxon>Bifidobacterium</taxon>
    </lineage>
</organism>
<dbReference type="SUPFAM" id="SSF53756">
    <property type="entry name" value="UDP-Glycosyltransferase/glycogen phosphorylase"/>
    <property type="match status" value="1"/>
</dbReference>
<evidence type="ECO:0000313" key="4">
    <source>
        <dbReference type="Proteomes" id="UP000003656"/>
    </source>
</evidence>